<gene>
    <name evidence="1" type="ORF">LTR97_005843</name>
</gene>
<dbReference type="SUPFAM" id="SSF56784">
    <property type="entry name" value="HAD-like"/>
    <property type="match status" value="1"/>
</dbReference>
<evidence type="ECO:0000313" key="1">
    <source>
        <dbReference type="EMBL" id="KAK5699712.1"/>
    </source>
</evidence>
<dbReference type="Pfam" id="PF12710">
    <property type="entry name" value="HAD"/>
    <property type="match status" value="1"/>
</dbReference>
<proteinExistence type="predicted"/>
<protein>
    <submittedName>
        <fullName evidence="1">Uncharacterized protein</fullName>
    </submittedName>
</protein>
<sequence length="369" mass="41371">MAQSTEAISGTDVKVIGLYGIPGSGKTTLLQRLRALMDSRYFAFYEGSEVLNSLVPQGLDAFKAMVKNEQQVWREAAIAKIRKECTENRKTGVVAGHFMFWDDDESTEPEPICTEKDLEVYTHIVYLDVNAEIIVRRRLADSERSRSAVSADHVRKWKKVEQSRLRDLCYDNGILFSTVFTHSTSIKETPRIIDLLHDFRNHSDALNALKVEVKLDEAVSKNHALLQTMLVFDADKTLASVDTGEVCFRRHEMSPLKKLFGSSMGYSYKSLRQATLIYEQHKDEEAFETMCQWMGNQIELSAEISNLLKTVDKRDHVGVVVVTCGLGLAWEKVLAKAGLTSSISVIGGGRISDGYVVTPDTKAEVVVRL</sequence>
<dbReference type="AlphaFoldDB" id="A0AAN7ZTZ1"/>
<dbReference type="InterPro" id="IPR036412">
    <property type="entry name" value="HAD-like_sf"/>
</dbReference>
<reference evidence="1" key="1">
    <citation type="submission" date="2023-08" db="EMBL/GenBank/DDBJ databases">
        <title>Black Yeasts Isolated from many extreme environments.</title>
        <authorList>
            <person name="Coleine C."/>
            <person name="Stajich J.E."/>
            <person name="Selbmann L."/>
        </authorList>
    </citation>
    <scope>NUCLEOTIDE SEQUENCE</scope>
    <source>
        <strain evidence="1">CCFEE 5810</strain>
    </source>
</reference>
<comment type="caution">
    <text evidence="1">The sequence shown here is derived from an EMBL/GenBank/DDBJ whole genome shotgun (WGS) entry which is preliminary data.</text>
</comment>
<dbReference type="InterPro" id="IPR027417">
    <property type="entry name" value="P-loop_NTPase"/>
</dbReference>
<accession>A0AAN7ZTZ1</accession>
<dbReference type="Pfam" id="PF13207">
    <property type="entry name" value="AAA_17"/>
    <property type="match status" value="1"/>
</dbReference>
<name>A0AAN7ZTZ1_9PEZI</name>
<evidence type="ECO:0000313" key="2">
    <source>
        <dbReference type="Proteomes" id="UP001310594"/>
    </source>
</evidence>
<dbReference type="EMBL" id="JAVRQU010000008">
    <property type="protein sequence ID" value="KAK5699712.1"/>
    <property type="molecule type" value="Genomic_DNA"/>
</dbReference>
<dbReference type="Proteomes" id="UP001310594">
    <property type="component" value="Unassembled WGS sequence"/>
</dbReference>
<organism evidence="1 2">
    <name type="scientific">Elasticomyces elasticus</name>
    <dbReference type="NCBI Taxonomy" id="574655"/>
    <lineage>
        <taxon>Eukaryota</taxon>
        <taxon>Fungi</taxon>
        <taxon>Dikarya</taxon>
        <taxon>Ascomycota</taxon>
        <taxon>Pezizomycotina</taxon>
        <taxon>Dothideomycetes</taxon>
        <taxon>Dothideomycetidae</taxon>
        <taxon>Mycosphaerellales</taxon>
        <taxon>Teratosphaeriaceae</taxon>
        <taxon>Elasticomyces</taxon>
    </lineage>
</organism>
<dbReference type="Gene3D" id="3.40.50.300">
    <property type="entry name" value="P-loop containing nucleotide triphosphate hydrolases"/>
    <property type="match status" value="1"/>
</dbReference>
<dbReference type="SUPFAM" id="SSF52540">
    <property type="entry name" value="P-loop containing nucleoside triphosphate hydrolases"/>
    <property type="match status" value="1"/>
</dbReference>